<feature type="domain" description="Novel STAND NTPase 3" evidence="2">
    <location>
        <begin position="247"/>
        <end position="394"/>
    </location>
</feature>
<dbReference type="Pfam" id="PF18738">
    <property type="entry name" value="HEPN_DZIP3"/>
    <property type="match status" value="1"/>
</dbReference>
<dbReference type="OrthoDB" id="10432027at2759"/>
<evidence type="ECO:0000313" key="4">
    <source>
        <dbReference type="Proteomes" id="UP000507470"/>
    </source>
</evidence>
<protein>
    <submittedName>
        <fullName evidence="3">Uncharacterized protein</fullName>
    </submittedName>
</protein>
<sequence length="508" mass="58090">MDNTVTKEETNYLRIANLLLRVAPLAVRVRFDIEFDPLMLQKTLNQSRSQKLEKLRHKGIINSKQWDLLFPRTVITKSSVTFENMRQTSLIINPHNAVLPHRCLTSPFVVGIPVSSTFDITLMICLIRNLTSIQISDSLPLQVNTNLGADLSRIKYYRNQIAHCDDGILDDQTFHTYWDDICQALIRIGGPMYVQICADVKMSKLDQNDKEVLTEIRNLSRKTIPKVVLGIHGSKIQEWEENSEKIVETKAIMNLKDLIYKNGIVSITGPPGCGKSTAGQFVALYLQNYHGFDVVPANFPSEIFQYRNPERKQVFVYDDVCGKYEIEIHSVNDWIKLSPDIGKILTRNGVKVLATCRYNISRNKQFEKIKIFSKVQCDLYSHENSLTTDERILIAEKFLGKEDVDILKGHTLLDKYDMFPLLCRFYSRKHTGSVTEFFSRPVDVIKEDLESLMDADDQTSYATLALFVLCNNCIKAEMLSSSSSIKSILEELADRCTLRHVFSLQVVK</sequence>
<dbReference type="SUPFAM" id="SSF52540">
    <property type="entry name" value="P-loop containing nucleoside triphosphate hydrolases"/>
    <property type="match status" value="1"/>
</dbReference>
<evidence type="ECO:0000259" key="1">
    <source>
        <dbReference type="Pfam" id="PF18738"/>
    </source>
</evidence>
<organism evidence="3 4">
    <name type="scientific">Mytilus coruscus</name>
    <name type="common">Sea mussel</name>
    <dbReference type="NCBI Taxonomy" id="42192"/>
    <lineage>
        <taxon>Eukaryota</taxon>
        <taxon>Metazoa</taxon>
        <taxon>Spiralia</taxon>
        <taxon>Lophotrochozoa</taxon>
        <taxon>Mollusca</taxon>
        <taxon>Bivalvia</taxon>
        <taxon>Autobranchia</taxon>
        <taxon>Pteriomorphia</taxon>
        <taxon>Mytilida</taxon>
        <taxon>Mytiloidea</taxon>
        <taxon>Mytilidae</taxon>
        <taxon>Mytilinae</taxon>
        <taxon>Mytilus</taxon>
    </lineage>
</organism>
<reference evidence="3 4" key="1">
    <citation type="submission" date="2020-06" db="EMBL/GenBank/DDBJ databases">
        <authorList>
            <person name="Li R."/>
            <person name="Bekaert M."/>
        </authorList>
    </citation>
    <scope>NUCLEOTIDE SEQUENCE [LARGE SCALE GENOMIC DNA]</scope>
    <source>
        <strain evidence="4">wild</strain>
    </source>
</reference>
<evidence type="ECO:0000313" key="3">
    <source>
        <dbReference type="EMBL" id="CAC5367191.1"/>
    </source>
</evidence>
<dbReference type="Pfam" id="PF20720">
    <property type="entry name" value="nSTAND3"/>
    <property type="match status" value="1"/>
</dbReference>
<dbReference type="EMBL" id="CACVKT020001354">
    <property type="protein sequence ID" value="CAC5367191.1"/>
    <property type="molecule type" value="Genomic_DNA"/>
</dbReference>
<dbReference type="InterPro" id="IPR049050">
    <property type="entry name" value="nSTAND3"/>
</dbReference>
<dbReference type="Proteomes" id="UP000507470">
    <property type="component" value="Unassembled WGS sequence"/>
</dbReference>
<dbReference type="InterPro" id="IPR041249">
    <property type="entry name" value="HEPN_DZIP3"/>
</dbReference>
<evidence type="ECO:0000259" key="2">
    <source>
        <dbReference type="Pfam" id="PF20720"/>
    </source>
</evidence>
<proteinExistence type="predicted"/>
<accession>A0A6J8AFG9</accession>
<keyword evidence="4" id="KW-1185">Reference proteome</keyword>
<feature type="domain" description="DZIP3-like HEPN" evidence="1">
    <location>
        <begin position="114"/>
        <end position="211"/>
    </location>
</feature>
<dbReference type="InterPro" id="IPR027417">
    <property type="entry name" value="P-loop_NTPase"/>
</dbReference>
<dbReference type="AlphaFoldDB" id="A0A6J8AFG9"/>
<gene>
    <name evidence="3" type="ORF">MCOR_7205</name>
</gene>
<name>A0A6J8AFG9_MYTCO</name>